<dbReference type="RefSeq" id="WP_380034898.1">
    <property type="nucleotide sequence ID" value="NZ_JBHSHB010000024.1"/>
</dbReference>
<dbReference type="PANTHER" id="PTHR38733">
    <property type="entry name" value="PROTEIN MCRC"/>
    <property type="match status" value="1"/>
</dbReference>
<name>A0ABV9LBL1_9FLAO</name>
<dbReference type="PANTHER" id="PTHR38733:SF1">
    <property type="entry name" value="TYPE IV METHYL-DIRECTED RESTRICTION ENZYME ECOKMCRBC"/>
    <property type="match status" value="1"/>
</dbReference>
<keyword evidence="2" id="KW-1185">Reference proteome</keyword>
<dbReference type="InterPro" id="IPR011604">
    <property type="entry name" value="PDDEXK-like_dom_sf"/>
</dbReference>
<proteinExistence type="predicted"/>
<reference evidence="2" key="1">
    <citation type="journal article" date="2019" name="Int. J. Syst. Evol. Microbiol.">
        <title>The Global Catalogue of Microorganisms (GCM) 10K type strain sequencing project: providing services to taxonomists for standard genome sequencing and annotation.</title>
        <authorList>
            <consortium name="The Broad Institute Genomics Platform"/>
            <consortium name="The Broad Institute Genome Sequencing Center for Infectious Disease"/>
            <person name="Wu L."/>
            <person name="Ma J."/>
        </authorList>
    </citation>
    <scope>NUCLEOTIDE SEQUENCE [LARGE SCALE GENOMIC DNA]</scope>
    <source>
        <strain evidence="2">CGMCC 4.7427</strain>
    </source>
</reference>
<dbReference type="Proteomes" id="UP001595878">
    <property type="component" value="Unassembled WGS sequence"/>
</dbReference>
<organism evidence="1 2">
    <name type="scientific">Dokdonia genika</name>
    <dbReference type="NCBI Taxonomy" id="308113"/>
    <lineage>
        <taxon>Bacteria</taxon>
        <taxon>Pseudomonadati</taxon>
        <taxon>Bacteroidota</taxon>
        <taxon>Flavobacteriia</taxon>
        <taxon>Flavobacteriales</taxon>
        <taxon>Flavobacteriaceae</taxon>
        <taxon>Dokdonia</taxon>
    </lineage>
</organism>
<sequence>MLNLFEYQNKERFRESEYENLEFFLDEIWGKREKSSYFNSITENEEEIIESQRFLQFLRKHKELKSNKYVGVIHYKGDVINLLPKIFYDPKKNYDQEALRHINSNIFWWLSYCRKLRFPNYKTGLSGEKNDFFEILIYLFSKYTKELLNNAMYQRYVEIHREEQFVKGRIDFTRYTNENLSRANFHKLSCIYDSFEMDNQFNRCIKYVATLLFSVTKDRQSKNNLREILFVLDEVSDETMSASACRNIQFNPMFKEFETIRDYCVLFLENCVSYNYKDALQLFAFLIPMEYIFEDFIFGFIDKELHEVTAKAQSGQISLDQSKNFKLKPDLILEVNGKRIIADTKYKMLKLSGNDPKNGISQNDLYQMVAYAIRLQCDHIILLYPDHILNPGYRALEPIEVVDEFSNKTIKVFSYQVSFIGSSFKNQADWKLKLEEDLNKVISYNQSL</sequence>
<evidence type="ECO:0000313" key="2">
    <source>
        <dbReference type="Proteomes" id="UP001595878"/>
    </source>
</evidence>
<accession>A0ABV9LBL1</accession>
<dbReference type="EMBL" id="JBHSHB010000024">
    <property type="protein sequence ID" value="MFC4691257.1"/>
    <property type="molecule type" value="Genomic_DNA"/>
</dbReference>
<dbReference type="Pfam" id="PF10117">
    <property type="entry name" value="McrBC"/>
    <property type="match status" value="1"/>
</dbReference>
<protein>
    <submittedName>
        <fullName evidence="1">McrC family protein</fullName>
    </submittedName>
</protein>
<dbReference type="Gene3D" id="3.90.320.10">
    <property type="match status" value="1"/>
</dbReference>
<comment type="caution">
    <text evidence="1">The sequence shown here is derived from an EMBL/GenBank/DDBJ whole genome shotgun (WGS) entry which is preliminary data.</text>
</comment>
<evidence type="ECO:0000313" key="1">
    <source>
        <dbReference type="EMBL" id="MFC4691257.1"/>
    </source>
</evidence>
<dbReference type="InterPro" id="IPR019292">
    <property type="entry name" value="McrC"/>
</dbReference>
<gene>
    <name evidence="1" type="ORF">ACFO5T_12530</name>
</gene>